<comment type="caution">
    <text evidence="4">The sequence shown here is derived from an EMBL/GenBank/DDBJ whole genome shotgun (WGS) entry which is preliminary data.</text>
</comment>
<dbReference type="InterPro" id="IPR013201">
    <property type="entry name" value="Prot_inhib_I29"/>
</dbReference>
<proteinExistence type="predicted"/>
<evidence type="ECO:0000313" key="5">
    <source>
        <dbReference type="Proteomes" id="UP001189429"/>
    </source>
</evidence>
<keyword evidence="2" id="KW-0732">Signal</keyword>
<dbReference type="Pfam" id="PF08246">
    <property type="entry name" value="Inhibitor_I29"/>
    <property type="match status" value="1"/>
</dbReference>
<evidence type="ECO:0000313" key="4">
    <source>
        <dbReference type="EMBL" id="CAK0867778.1"/>
    </source>
</evidence>
<organism evidence="4 5">
    <name type="scientific">Prorocentrum cordatum</name>
    <dbReference type="NCBI Taxonomy" id="2364126"/>
    <lineage>
        <taxon>Eukaryota</taxon>
        <taxon>Sar</taxon>
        <taxon>Alveolata</taxon>
        <taxon>Dinophyceae</taxon>
        <taxon>Prorocentrales</taxon>
        <taxon>Prorocentraceae</taxon>
        <taxon>Prorocentrum</taxon>
    </lineage>
</organism>
<dbReference type="EMBL" id="CAUYUJ010016682">
    <property type="protein sequence ID" value="CAK0867778.1"/>
    <property type="molecule type" value="Genomic_DNA"/>
</dbReference>
<feature type="region of interest" description="Disordered" evidence="1">
    <location>
        <begin position="97"/>
        <end position="130"/>
    </location>
</feature>
<evidence type="ECO:0000256" key="1">
    <source>
        <dbReference type="SAM" id="MobiDB-lite"/>
    </source>
</evidence>
<keyword evidence="5" id="KW-1185">Reference proteome</keyword>
<dbReference type="Gene3D" id="1.10.287.2250">
    <property type="match status" value="1"/>
</dbReference>
<feature type="chain" id="PRO_5046023342" description="Cathepsin propeptide inhibitor domain-containing protein" evidence="2">
    <location>
        <begin position="20"/>
        <end position="147"/>
    </location>
</feature>
<evidence type="ECO:0000259" key="3">
    <source>
        <dbReference type="SMART" id="SM00848"/>
    </source>
</evidence>
<sequence length="147" mass="15621">MSPFGRAATLVVLGAPTAASLSLDARAGCGGPSMDFPAFVEKYGRSYQVGTEEYSTRQAVFERRTARIASHNCNPAGLHTADVNHLTDWTPEELATLRGHKSRRGASGGAGHSPFLLAKRGKGKDKPVPADFSWGHLASIKANSTEQ</sequence>
<name>A0ABN9V4S8_9DINO</name>
<dbReference type="SUPFAM" id="SSF54001">
    <property type="entry name" value="Cysteine proteinases"/>
    <property type="match status" value="1"/>
</dbReference>
<feature type="signal peptide" evidence="2">
    <location>
        <begin position="1"/>
        <end position="19"/>
    </location>
</feature>
<dbReference type="SMART" id="SM00848">
    <property type="entry name" value="Inhibitor_I29"/>
    <property type="match status" value="1"/>
</dbReference>
<accession>A0ABN9V4S8</accession>
<feature type="non-terminal residue" evidence="4">
    <location>
        <position position="147"/>
    </location>
</feature>
<dbReference type="InterPro" id="IPR038765">
    <property type="entry name" value="Papain-like_cys_pep_sf"/>
</dbReference>
<feature type="domain" description="Cathepsin propeptide inhibitor" evidence="3">
    <location>
        <begin position="36"/>
        <end position="94"/>
    </location>
</feature>
<evidence type="ECO:0000256" key="2">
    <source>
        <dbReference type="SAM" id="SignalP"/>
    </source>
</evidence>
<dbReference type="Proteomes" id="UP001189429">
    <property type="component" value="Unassembled WGS sequence"/>
</dbReference>
<gene>
    <name evidence="4" type="ORF">PCOR1329_LOCUS54636</name>
</gene>
<reference evidence="4" key="1">
    <citation type="submission" date="2023-10" db="EMBL/GenBank/DDBJ databases">
        <authorList>
            <person name="Chen Y."/>
            <person name="Shah S."/>
            <person name="Dougan E. K."/>
            <person name="Thang M."/>
            <person name="Chan C."/>
        </authorList>
    </citation>
    <scope>NUCLEOTIDE SEQUENCE [LARGE SCALE GENOMIC DNA]</scope>
</reference>
<protein>
    <recommendedName>
        <fullName evidence="3">Cathepsin propeptide inhibitor domain-containing protein</fullName>
    </recommendedName>
</protein>